<proteinExistence type="predicted"/>
<reference evidence="3" key="1">
    <citation type="submission" date="2016-02" db="EMBL/GenBank/DDBJ databases">
        <title>Draft genome sequence of Microdochium bolleyi, a fungal endophyte of beachgrass.</title>
        <authorList>
            <consortium name="DOE Joint Genome Institute"/>
            <person name="David A.S."/>
            <person name="May G."/>
            <person name="Haridas S."/>
            <person name="Lim J."/>
            <person name="Wang M."/>
            <person name="Labutti K."/>
            <person name="Lipzen A."/>
            <person name="Barry K."/>
            <person name="Grigoriev I.V."/>
        </authorList>
    </citation>
    <scope>NUCLEOTIDE SEQUENCE [LARGE SCALE GENOMIC DNA]</scope>
    <source>
        <strain evidence="3">J235TASD1</strain>
    </source>
</reference>
<protein>
    <submittedName>
        <fullName evidence="2">Uncharacterized protein</fullName>
    </submittedName>
</protein>
<evidence type="ECO:0000313" key="3">
    <source>
        <dbReference type="Proteomes" id="UP000070501"/>
    </source>
</evidence>
<feature type="compositionally biased region" description="Basic and acidic residues" evidence="1">
    <location>
        <begin position="13"/>
        <end position="24"/>
    </location>
</feature>
<dbReference type="Proteomes" id="UP000070501">
    <property type="component" value="Unassembled WGS sequence"/>
</dbReference>
<dbReference type="AlphaFoldDB" id="A0A136JBR3"/>
<accession>A0A136JBR3</accession>
<organism evidence="2 3">
    <name type="scientific">Microdochium bolleyi</name>
    <dbReference type="NCBI Taxonomy" id="196109"/>
    <lineage>
        <taxon>Eukaryota</taxon>
        <taxon>Fungi</taxon>
        <taxon>Dikarya</taxon>
        <taxon>Ascomycota</taxon>
        <taxon>Pezizomycotina</taxon>
        <taxon>Sordariomycetes</taxon>
        <taxon>Xylariomycetidae</taxon>
        <taxon>Xylariales</taxon>
        <taxon>Microdochiaceae</taxon>
        <taxon>Microdochium</taxon>
    </lineage>
</organism>
<evidence type="ECO:0000256" key="1">
    <source>
        <dbReference type="SAM" id="MobiDB-lite"/>
    </source>
</evidence>
<dbReference type="EMBL" id="KQ964247">
    <property type="protein sequence ID" value="KXJ94590.1"/>
    <property type="molecule type" value="Genomic_DNA"/>
</dbReference>
<sequence length="239" mass="26269">MASLRRTVKRMKRSQDFIEPKGENEAEEPLDTTPAEQNHASADQNAPDAFDIIQQLINDGSMLTREQIAELSLDGLLGPQPDKVHDCPVETEMIETLSEVELSLLVSAIVDQILDTLASMDILPEQRDDMDPSMHRYNRSDLVVDPRADQAVGSDMRNAGCGTLYQSGGVSDDGYAQYVDFWPQDIRVADTTSDTIELSFLSDSECLEVSTAGDIVPLAPPSHTTLPQGQDDMVPLLYS</sequence>
<feature type="compositionally biased region" description="Basic residues" evidence="1">
    <location>
        <begin position="1"/>
        <end position="12"/>
    </location>
</feature>
<dbReference type="InParanoid" id="A0A136JBR3"/>
<evidence type="ECO:0000313" key="2">
    <source>
        <dbReference type="EMBL" id="KXJ94590.1"/>
    </source>
</evidence>
<name>A0A136JBR3_9PEZI</name>
<keyword evidence="3" id="KW-1185">Reference proteome</keyword>
<gene>
    <name evidence="2" type="ORF">Micbo1qcDRAFT_202432</name>
</gene>
<feature type="region of interest" description="Disordered" evidence="1">
    <location>
        <begin position="1"/>
        <end position="42"/>
    </location>
</feature>